<name>A0A1A8VQR6_PLAMA</name>
<accession>A0A1A8VQR6</accession>
<dbReference type="Proteomes" id="UP000078597">
    <property type="component" value="Unassembled WGS sequence"/>
</dbReference>
<evidence type="ECO:0000256" key="1">
    <source>
        <dbReference type="SAM" id="MobiDB-lite"/>
    </source>
</evidence>
<dbReference type="EMBL" id="FLQW01000255">
    <property type="protein sequence ID" value="SBS82854.1"/>
    <property type="molecule type" value="Genomic_DNA"/>
</dbReference>
<organism evidence="2 3">
    <name type="scientific">Plasmodium malariae</name>
    <dbReference type="NCBI Taxonomy" id="5858"/>
    <lineage>
        <taxon>Eukaryota</taxon>
        <taxon>Sar</taxon>
        <taxon>Alveolata</taxon>
        <taxon>Apicomplexa</taxon>
        <taxon>Aconoidasida</taxon>
        <taxon>Haemosporida</taxon>
        <taxon>Plasmodiidae</taxon>
        <taxon>Plasmodium</taxon>
        <taxon>Plasmodium (Plasmodium)</taxon>
    </lineage>
</organism>
<dbReference type="AlphaFoldDB" id="A0A1A8VQR6"/>
<dbReference type="VEuPathDB" id="PlasmoDB:PmUG01_05025300"/>
<gene>
    <name evidence="2" type="ORF">PMALA_004720</name>
</gene>
<feature type="region of interest" description="Disordered" evidence="1">
    <location>
        <begin position="534"/>
        <end position="602"/>
    </location>
</feature>
<evidence type="ECO:0000313" key="2">
    <source>
        <dbReference type="EMBL" id="SBS82854.1"/>
    </source>
</evidence>
<evidence type="ECO:0000313" key="3">
    <source>
        <dbReference type="Proteomes" id="UP000078597"/>
    </source>
</evidence>
<feature type="compositionally biased region" description="Acidic residues" evidence="1">
    <location>
        <begin position="553"/>
        <end position="602"/>
    </location>
</feature>
<sequence length="786" mass="93301">MYLGYSNKTLLPNKYKRKHYYSVIRCEKEKKDRGSNGKAEEEGLSINKFEKEDIKVNKNLNVNIFRSENEQEESAYDKGLCIYNILKDIEIKDVKKVPIFNENLTNVKVEKKEDTINLIQTNHKDKYLKNHLIYKDTNYKLPYMLNYYPDDMFIFNFDGVINLNKQEKIIVSFFTFLKIFNQSLTFNGKRVSNLALYDFMEKRKYLFESMEGSSMQREVVPNHLDSAPNHCCDTVKGEDPFILLKLMPKFMYTRLLYIYKYLKRNEDIVIAIKYIYEEINNICIKYNYDINEIIRMCEEKNTMAMKLNRLRDLEKTMQIPTDCGASDHTDVDTNVNTNVDVNVYEITKELTEGTFNPNVLYKYKHIENLANVFPSFRFDFEDFYTSNFYLKLYDRYKVNAEDVLTQFDIMRSLLMKKEKEAYTNLLKYRYVCNNLTDEEKKRHETFNLCCIDIINNNINVYKKPIYIISSVEDSSFIRYTLQSFGLNIVEPDDEHLLRIFGKDSLNVNHEQERTNTENSILSSLKKLVKSKYFSGGGKQKKRGRKNEDRVEKADDEAEDKAEDEAEDKAEDEAEDKAEDEAEDKAEDEAEDEADDKAEDEDVAVCQSTSVLLPDDNSENTDYLFDPYCPDIGYLNHVKKTQKRDYFFRKNPHYMNMLRQKCNLVNTIIEKYHDDNIIHILDHKYDDLNALNNDKRFNKKVRLYFCEWGYNTYEEKLKAIYNDKIKTFSQSFKLLFLCCTYQNSSRREHTHGKGIPMDFYAKYMHKYFLKNNLITYTDRYGNPVQPP</sequence>
<reference evidence="3" key="1">
    <citation type="submission" date="2016-05" db="EMBL/GenBank/DDBJ databases">
        <authorList>
            <person name="Naeem Raeece"/>
        </authorList>
    </citation>
    <scope>NUCLEOTIDE SEQUENCE [LARGE SCALE GENOMIC DNA]</scope>
</reference>
<protein>
    <submittedName>
        <fullName evidence="2">Uncharacterized protein</fullName>
    </submittedName>
</protein>
<proteinExistence type="predicted"/>